<proteinExistence type="inferred from homology"/>
<dbReference type="Pfam" id="PF23598">
    <property type="entry name" value="LRR_14"/>
    <property type="match status" value="1"/>
</dbReference>
<evidence type="ECO:0000256" key="16">
    <source>
        <dbReference type="ARBA" id="ARBA00022989"/>
    </source>
</evidence>
<dbReference type="FunFam" id="1.10.510.10:FF:000358">
    <property type="entry name" value="Putative leucine-rich repeat receptor-like serine/threonine-protein kinase"/>
    <property type="match status" value="1"/>
</dbReference>
<keyword evidence="16 23" id="KW-1133">Transmembrane helix</keyword>
<evidence type="ECO:0000256" key="12">
    <source>
        <dbReference type="ARBA" id="ARBA00022737"/>
    </source>
</evidence>
<dbReference type="FunFam" id="3.80.10.10:FF:000288">
    <property type="entry name" value="LRR receptor-like serine/threonine-protein kinase EFR"/>
    <property type="match status" value="1"/>
</dbReference>
<evidence type="ECO:0000256" key="19">
    <source>
        <dbReference type="ARBA" id="ARBA00023180"/>
    </source>
</evidence>
<dbReference type="FunFam" id="3.30.200.20:FF:000432">
    <property type="entry name" value="LRR receptor-like serine/threonine-protein kinase EFR"/>
    <property type="match status" value="1"/>
</dbReference>
<organism evidence="25 26">
    <name type="scientific">Centaurea solstitialis</name>
    <name type="common">yellow star-thistle</name>
    <dbReference type="NCBI Taxonomy" id="347529"/>
    <lineage>
        <taxon>Eukaryota</taxon>
        <taxon>Viridiplantae</taxon>
        <taxon>Streptophyta</taxon>
        <taxon>Embryophyta</taxon>
        <taxon>Tracheophyta</taxon>
        <taxon>Spermatophyta</taxon>
        <taxon>Magnoliopsida</taxon>
        <taxon>eudicotyledons</taxon>
        <taxon>Gunneridae</taxon>
        <taxon>Pentapetalae</taxon>
        <taxon>asterids</taxon>
        <taxon>campanulids</taxon>
        <taxon>Asterales</taxon>
        <taxon>Asteraceae</taxon>
        <taxon>Carduoideae</taxon>
        <taxon>Cardueae</taxon>
        <taxon>Centaureinae</taxon>
        <taxon>Centaurea</taxon>
    </lineage>
</organism>
<dbReference type="InterPro" id="IPR032675">
    <property type="entry name" value="LRR_dom_sf"/>
</dbReference>
<dbReference type="Gene3D" id="3.30.200.20">
    <property type="entry name" value="Phosphorylase Kinase, domain 1"/>
    <property type="match status" value="1"/>
</dbReference>
<dbReference type="InterPro" id="IPR017441">
    <property type="entry name" value="Protein_kinase_ATP_BS"/>
</dbReference>
<dbReference type="FunFam" id="3.80.10.10:FF:000095">
    <property type="entry name" value="LRR receptor-like serine/threonine-protein kinase GSO1"/>
    <property type="match status" value="1"/>
</dbReference>
<reference evidence="25" key="1">
    <citation type="submission" date="2023-03" db="EMBL/GenBank/DDBJ databases">
        <title>Chromosome-scale reference genome and RAD-based genetic map of yellow starthistle (Centaurea solstitialis) reveal putative structural variation and QTLs associated with invader traits.</title>
        <authorList>
            <person name="Reatini B."/>
            <person name="Cang F.A."/>
            <person name="Jiang Q."/>
            <person name="Mckibben M.T.W."/>
            <person name="Barker M.S."/>
            <person name="Rieseberg L.H."/>
            <person name="Dlugosch K.M."/>
        </authorList>
    </citation>
    <scope>NUCLEOTIDE SEQUENCE</scope>
    <source>
        <strain evidence="25">CAN-66</strain>
        <tissue evidence="25">Leaf</tissue>
    </source>
</reference>
<feature type="binding site" evidence="22">
    <location>
        <position position="738"/>
    </location>
    <ligand>
        <name>ATP</name>
        <dbReference type="ChEBI" id="CHEBI:30616"/>
    </ligand>
</feature>
<evidence type="ECO:0000256" key="14">
    <source>
        <dbReference type="ARBA" id="ARBA00022777"/>
    </source>
</evidence>
<keyword evidence="13 22" id="KW-0547">Nucleotide-binding</keyword>
<comment type="catalytic activity">
    <reaction evidence="20">
        <text>L-threonyl-[protein] + ATP = O-phospho-L-threonyl-[protein] + ADP + H(+)</text>
        <dbReference type="Rhea" id="RHEA:46608"/>
        <dbReference type="Rhea" id="RHEA-COMP:11060"/>
        <dbReference type="Rhea" id="RHEA-COMP:11605"/>
        <dbReference type="ChEBI" id="CHEBI:15378"/>
        <dbReference type="ChEBI" id="CHEBI:30013"/>
        <dbReference type="ChEBI" id="CHEBI:30616"/>
        <dbReference type="ChEBI" id="CHEBI:61977"/>
        <dbReference type="ChEBI" id="CHEBI:456216"/>
        <dbReference type="EC" id="2.7.11.1"/>
    </reaction>
</comment>
<keyword evidence="14" id="KW-0418">Kinase</keyword>
<keyword evidence="26" id="KW-1185">Reference proteome</keyword>
<evidence type="ECO:0000256" key="13">
    <source>
        <dbReference type="ARBA" id="ARBA00022741"/>
    </source>
</evidence>
<keyword evidence="18" id="KW-0675">Receptor</keyword>
<evidence type="ECO:0000256" key="18">
    <source>
        <dbReference type="ARBA" id="ARBA00023170"/>
    </source>
</evidence>
<dbReference type="PROSITE" id="PS50011">
    <property type="entry name" value="PROTEIN_KINASE_DOM"/>
    <property type="match status" value="1"/>
</dbReference>
<dbReference type="SUPFAM" id="SSF52058">
    <property type="entry name" value="L domain-like"/>
    <property type="match status" value="2"/>
</dbReference>
<dbReference type="Pfam" id="PF00560">
    <property type="entry name" value="LRR_1"/>
    <property type="match status" value="2"/>
</dbReference>
<protein>
    <recommendedName>
        <fullName evidence="4">non-specific serine/threonine protein kinase</fullName>
        <ecNumber evidence="4">2.7.11.1</ecNumber>
    </recommendedName>
</protein>
<evidence type="ECO:0000256" key="20">
    <source>
        <dbReference type="ARBA" id="ARBA00047899"/>
    </source>
</evidence>
<dbReference type="GO" id="GO:0051707">
    <property type="term" value="P:response to other organism"/>
    <property type="evidence" value="ECO:0007669"/>
    <property type="project" value="UniProtKB-ARBA"/>
</dbReference>
<dbReference type="Proteomes" id="UP001172457">
    <property type="component" value="Chromosome 7"/>
</dbReference>
<dbReference type="GO" id="GO:0033612">
    <property type="term" value="F:receptor serine/threonine kinase binding"/>
    <property type="evidence" value="ECO:0007669"/>
    <property type="project" value="TreeGrafter"/>
</dbReference>
<evidence type="ECO:0000259" key="24">
    <source>
        <dbReference type="PROSITE" id="PS50011"/>
    </source>
</evidence>
<dbReference type="Pfam" id="PF13855">
    <property type="entry name" value="LRR_8"/>
    <property type="match status" value="1"/>
</dbReference>
<dbReference type="Pfam" id="PF08263">
    <property type="entry name" value="LRRNT_2"/>
    <property type="match status" value="1"/>
</dbReference>
<dbReference type="SMART" id="SM00220">
    <property type="entry name" value="S_TKc"/>
    <property type="match status" value="1"/>
</dbReference>
<keyword evidence="10 23" id="KW-0812">Transmembrane</keyword>
<dbReference type="InterPro" id="IPR003591">
    <property type="entry name" value="Leu-rich_rpt_typical-subtyp"/>
</dbReference>
<dbReference type="InterPro" id="IPR000719">
    <property type="entry name" value="Prot_kinase_dom"/>
</dbReference>
<keyword evidence="5" id="KW-1003">Cell membrane</keyword>
<evidence type="ECO:0000256" key="8">
    <source>
        <dbReference type="ARBA" id="ARBA00022614"/>
    </source>
</evidence>
<dbReference type="GO" id="GO:0006952">
    <property type="term" value="P:defense response"/>
    <property type="evidence" value="ECO:0007669"/>
    <property type="project" value="UniProtKB-ARBA"/>
</dbReference>
<dbReference type="PROSITE" id="PS00108">
    <property type="entry name" value="PROTEIN_KINASE_ST"/>
    <property type="match status" value="1"/>
</dbReference>
<evidence type="ECO:0000256" key="5">
    <source>
        <dbReference type="ARBA" id="ARBA00022475"/>
    </source>
</evidence>
<keyword evidence="19" id="KW-0325">Glycoprotein</keyword>
<keyword evidence="7" id="KW-0597">Phosphoprotein</keyword>
<comment type="subcellular location">
    <subcellularLocation>
        <location evidence="1">Cell membrane</location>
        <topology evidence="1">Single-pass membrane protein</topology>
    </subcellularLocation>
    <subcellularLocation>
        <location evidence="2">Membrane</location>
        <topology evidence="2">Single-pass type I membrane protein</topology>
    </subcellularLocation>
</comment>
<dbReference type="Gene3D" id="3.80.10.10">
    <property type="entry name" value="Ribonuclease Inhibitor"/>
    <property type="match status" value="4"/>
</dbReference>
<keyword evidence="15 22" id="KW-0067">ATP-binding</keyword>
<evidence type="ECO:0000256" key="4">
    <source>
        <dbReference type="ARBA" id="ARBA00012513"/>
    </source>
</evidence>
<dbReference type="EMBL" id="JARYMX010000007">
    <property type="protein sequence ID" value="KAJ9540342.1"/>
    <property type="molecule type" value="Genomic_DNA"/>
</dbReference>
<evidence type="ECO:0000256" key="17">
    <source>
        <dbReference type="ARBA" id="ARBA00023136"/>
    </source>
</evidence>
<dbReference type="InterPro" id="IPR008271">
    <property type="entry name" value="Ser/Thr_kinase_AS"/>
</dbReference>
<keyword evidence="9" id="KW-0808">Transferase</keyword>
<dbReference type="Pfam" id="PF00069">
    <property type="entry name" value="Pkinase"/>
    <property type="match status" value="1"/>
</dbReference>
<name>A0AA38SW68_9ASTR</name>
<dbReference type="PANTHER" id="PTHR48056">
    <property type="entry name" value="LRR RECEPTOR-LIKE SERINE/THREONINE-PROTEIN KINASE-RELATED"/>
    <property type="match status" value="1"/>
</dbReference>
<evidence type="ECO:0000256" key="10">
    <source>
        <dbReference type="ARBA" id="ARBA00022692"/>
    </source>
</evidence>
<evidence type="ECO:0000256" key="11">
    <source>
        <dbReference type="ARBA" id="ARBA00022729"/>
    </source>
</evidence>
<evidence type="ECO:0000256" key="21">
    <source>
        <dbReference type="ARBA" id="ARBA00048679"/>
    </source>
</evidence>
<dbReference type="EC" id="2.7.11.1" evidence="4"/>
<dbReference type="InterPro" id="IPR011009">
    <property type="entry name" value="Kinase-like_dom_sf"/>
</dbReference>
<dbReference type="InterPro" id="IPR055414">
    <property type="entry name" value="LRR_R13L4/SHOC2-like"/>
</dbReference>
<dbReference type="Gene3D" id="1.10.510.10">
    <property type="entry name" value="Transferase(Phosphotransferase) domain 1"/>
    <property type="match status" value="1"/>
</dbReference>
<sequence>MNQVLRQNLNEIAADGGRRTAVSSGWATARVRGPTHHPVDRLALLAIKSKIIDDPQGVFKSWNDSLPLCMWQGVTCSRRHQRVTALDLSGKDLVGSLSPYIGNLSFLRYMNFSNNQLHGSIPPEIGCLSRLELLTLQENSFTGEIPVNISSCSKLWLIDLSINMLYGKIPNIFSSMLMLKILFMSKNNLRGGIPPFIGNLTFLEQLSLSACPLGGSIPDSFVRLKNLRKLGIGENSLVGSFPLFMFNLSNLELLSFPENQLLGRLPLNLCSNQPRLQILEFSFNHFSGFLPPSVSNCSKLESLDVSHNNFDGEIDIDFGKLPYLWWLTIGQHGFETGRLGGMKYFDSLSNCSNLEGLQIEGVQLRRELPSSFGNLTKLNYLILESSYISGSLPSSIGNLLSLRILSLYENNFTGKIPESIGKLRNMGELMMYANSFSGIIPRSIGNLSSLTKLFLSRNKLEGTIPSTIRKCKRLLLVSLYENNLSGSVPKELFQLSSLSVELDLSRNNLSGVLPQEIGNLKNLGSLDLSSNRLSGELPSGFSSCVSLQTLSLSKNFFHGSMPVSLSSLRGLEYVDVSRNNFSGHIPTYMQQIPLKQLDLSYNDFEGEVSDEGIFANTSAISVIGNPRLCGGVPELNLPICRTTRSRKLSLHVVLAISLSSTVVGLALVVVSFVLFCCCKKKKEKPADSILAESFEKISYGRLFKATEGFSEANLIGTGGFGSVYKGVLDENGPMVAIKVLNLQNRGGFRSFMAECEALRNIRHRNLVKVITSCSSIDFQGNDFKALVYDFMPNGSLETWLHSSTIEDHLHHDRLHQLDLVQRINIAKDVACALEYLHYRCGNVVVHRDLKPSNILLDADMVAHVGDFGLAKILSLAELPDANKSSSSHVRGTIGYAPPEYGLGNEASAGGDIYSYGILLLEMLTGKKPVDPIFGEGLSLHSYAKSALASGFVLQIVDPMLLSDDVKERCLISLVEIGVRCSSESPQDRMDIGTVIHELVSNLHP</sequence>
<dbReference type="SUPFAM" id="SSF56112">
    <property type="entry name" value="Protein kinase-like (PK-like)"/>
    <property type="match status" value="1"/>
</dbReference>
<dbReference type="PROSITE" id="PS00107">
    <property type="entry name" value="PROTEIN_KINASE_ATP"/>
    <property type="match status" value="1"/>
</dbReference>
<dbReference type="GO" id="GO:0005524">
    <property type="term" value="F:ATP binding"/>
    <property type="evidence" value="ECO:0007669"/>
    <property type="project" value="UniProtKB-UniRule"/>
</dbReference>
<keyword evidence="17 23" id="KW-0472">Membrane</keyword>
<evidence type="ECO:0000256" key="22">
    <source>
        <dbReference type="PROSITE-ProRule" id="PRU10141"/>
    </source>
</evidence>
<evidence type="ECO:0000313" key="25">
    <source>
        <dbReference type="EMBL" id="KAJ9540342.1"/>
    </source>
</evidence>
<dbReference type="PANTHER" id="PTHR48056:SF89">
    <property type="entry name" value="OS06G0585982 PROTEIN"/>
    <property type="match status" value="1"/>
</dbReference>
<evidence type="ECO:0000256" key="7">
    <source>
        <dbReference type="ARBA" id="ARBA00022553"/>
    </source>
</evidence>
<keyword evidence="6" id="KW-0723">Serine/threonine-protein kinase</keyword>
<gene>
    <name evidence="25" type="ORF">OSB04_026848</name>
</gene>
<evidence type="ECO:0000256" key="6">
    <source>
        <dbReference type="ARBA" id="ARBA00022527"/>
    </source>
</evidence>
<dbReference type="SMART" id="SM00369">
    <property type="entry name" value="LRR_TYP"/>
    <property type="match status" value="6"/>
</dbReference>
<dbReference type="InterPro" id="IPR001611">
    <property type="entry name" value="Leu-rich_rpt"/>
</dbReference>
<evidence type="ECO:0000313" key="26">
    <source>
        <dbReference type="Proteomes" id="UP001172457"/>
    </source>
</evidence>
<keyword evidence="11" id="KW-0732">Signal</keyword>
<evidence type="ECO:0000256" key="2">
    <source>
        <dbReference type="ARBA" id="ARBA00004479"/>
    </source>
</evidence>
<evidence type="ECO:0000256" key="15">
    <source>
        <dbReference type="ARBA" id="ARBA00022840"/>
    </source>
</evidence>
<comment type="similarity">
    <text evidence="3">Belongs to the protein kinase superfamily. Ser/Thr protein kinase family.</text>
</comment>
<accession>A0AA38SW68</accession>
<evidence type="ECO:0000256" key="23">
    <source>
        <dbReference type="SAM" id="Phobius"/>
    </source>
</evidence>
<feature type="domain" description="Protein kinase" evidence="24">
    <location>
        <begin position="709"/>
        <end position="1004"/>
    </location>
</feature>
<dbReference type="GO" id="GO:0005886">
    <property type="term" value="C:plasma membrane"/>
    <property type="evidence" value="ECO:0007669"/>
    <property type="project" value="UniProtKB-SubCell"/>
</dbReference>
<keyword evidence="12" id="KW-0677">Repeat</keyword>
<keyword evidence="8" id="KW-0433">Leucine-rich repeat</keyword>
<comment type="caution">
    <text evidence="25">The sequence shown here is derived from an EMBL/GenBank/DDBJ whole genome shotgun (WGS) entry which is preliminary data.</text>
</comment>
<evidence type="ECO:0000256" key="9">
    <source>
        <dbReference type="ARBA" id="ARBA00022679"/>
    </source>
</evidence>
<dbReference type="GO" id="GO:0004674">
    <property type="term" value="F:protein serine/threonine kinase activity"/>
    <property type="evidence" value="ECO:0007669"/>
    <property type="project" value="UniProtKB-KW"/>
</dbReference>
<dbReference type="AlphaFoldDB" id="A0AA38SW68"/>
<evidence type="ECO:0000256" key="1">
    <source>
        <dbReference type="ARBA" id="ARBA00004162"/>
    </source>
</evidence>
<evidence type="ECO:0000256" key="3">
    <source>
        <dbReference type="ARBA" id="ARBA00008684"/>
    </source>
</evidence>
<dbReference type="CDD" id="cd14066">
    <property type="entry name" value="STKc_IRAK"/>
    <property type="match status" value="1"/>
</dbReference>
<dbReference type="InterPro" id="IPR013210">
    <property type="entry name" value="LRR_N_plant-typ"/>
</dbReference>
<feature type="transmembrane region" description="Helical" evidence="23">
    <location>
        <begin position="648"/>
        <end position="675"/>
    </location>
</feature>
<dbReference type="InterPro" id="IPR050647">
    <property type="entry name" value="Plant_LRR-RLKs"/>
</dbReference>
<comment type="catalytic activity">
    <reaction evidence="21">
        <text>L-seryl-[protein] + ATP = O-phospho-L-seryl-[protein] + ADP + H(+)</text>
        <dbReference type="Rhea" id="RHEA:17989"/>
        <dbReference type="Rhea" id="RHEA-COMP:9863"/>
        <dbReference type="Rhea" id="RHEA-COMP:11604"/>
        <dbReference type="ChEBI" id="CHEBI:15378"/>
        <dbReference type="ChEBI" id="CHEBI:29999"/>
        <dbReference type="ChEBI" id="CHEBI:30616"/>
        <dbReference type="ChEBI" id="CHEBI:83421"/>
        <dbReference type="ChEBI" id="CHEBI:456216"/>
        <dbReference type="EC" id="2.7.11.1"/>
    </reaction>
</comment>